<name>A0A0C3EXL4_PILCF</name>
<dbReference type="Proteomes" id="UP000054166">
    <property type="component" value="Unassembled WGS sequence"/>
</dbReference>
<keyword evidence="1" id="KW-0472">Membrane</keyword>
<gene>
    <name evidence="2" type="ORF">PILCRDRAFT_12091</name>
</gene>
<accession>A0A0C3EXL4</accession>
<protein>
    <submittedName>
        <fullName evidence="2">Uncharacterized protein</fullName>
    </submittedName>
</protein>
<sequence>MAQFQVAVGLQEVEGVSVGLQSPSRAKLREGMGGDVVYAPPASPFIIYPLPSPLYPLLILLTAHWWAV</sequence>
<dbReference type="InParanoid" id="A0A0C3EXL4"/>
<reference evidence="3" key="2">
    <citation type="submission" date="2015-01" db="EMBL/GenBank/DDBJ databases">
        <title>Evolutionary Origins and Diversification of the Mycorrhizal Mutualists.</title>
        <authorList>
            <consortium name="DOE Joint Genome Institute"/>
            <consortium name="Mycorrhizal Genomics Consortium"/>
            <person name="Kohler A."/>
            <person name="Kuo A."/>
            <person name="Nagy L.G."/>
            <person name="Floudas D."/>
            <person name="Copeland A."/>
            <person name="Barry K.W."/>
            <person name="Cichocki N."/>
            <person name="Veneault-Fourrey C."/>
            <person name="LaButti K."/>
            <person name="Lindquist E.A."/>
            <person name="Lipzen A."/>
            <person name="Lundell T."/>
            <person name="Morin E."/>
            <person name="Murat C."/>
            <person name="Riley R."/>
            <person name="Ohm R."/>
            <person name="Sun H."/>
            <person name="Tunlid A."/>
            <person name="Henrissat B."/>
            <person name="Grigoriev I.V."/>
            <person name="Hibbett D.S."/>
            <person name="Martin F."/>
        </authorList>
    </citation>
    <scope>NUCLEOTIDE SEQUENCE [LARGE SCALE GENOMIC DNA]</scope>
    <source>
        <strain evidence="3">F 1598</strain>
    </source>
</reference>
<evidence type="ECO:0000256" key="1">
    <source>
        <dbReference type="SAM" id="Phobius"/>
    </source>
</evidence>
<evidence type="ECO:0000313" key="3">
    <source>
        <dbReference type="Proteomes" id="UP000054166"/>
    </source>
</evidence>
<feature type="transmembrane region" description="Helical" evidence="1">
    <location>
        <begin position="45"/>
        <end position="67"/>
    </location>
</feature>
<keyword evidence="1" id="KW-1133">Transmembrane helix</keyword>
<keyword evidence="1" id="KW-0812">Transmembrane</keyword>
<reference evidence="2 3" key="1">
    <citation type="submission" date="2014-04" db="EMBL/GenBank/DDBJ databases">
        <authorList>
            <consortium name="DOE Joint Genome Institute"/>
            <person name="Kuo A."/>
            <person name="Tarkka M."/>
            <person name="Buscot F."/>
            <person name="Kohler A."/>
            <person name="Nagy L.G."/>
            <person name="Floudas D."/>
            <person name="Copeland A."/>
            <person name="Barry K.W."/>
            <person name="Cichocki N."/>
            <person name="Veneault-Fourrey C."/>
            <person name="LaButti K."/>
            <person name="Lindquist E.A."/>
            <person name="Lipzen A."/>
            <person name="Lundell T."/>
            <person name="Morin E."/>
            <person name="Murat C."/>
            <person name="Sun H."/>
            <person name="Tunlid A."/>
            <person name="Henrissat B."/>
            <person name="Grigoriev I.V."/>
            <person name="Hibbett D.S."/>
            <person name="Martin F."/>
            <person name="Nordberg H.P."/>
            <person name="Cantor M.N."/>
            <person name="Hua S.X."/>
        </authorList>
    </citation>
    <scope>NUCLEOTIDE SEQUENCE [LARGE SCALE GENOMIC DNA]</scope>
    <source>
        <strain evidence="2 3">F 1598</strain>
    </source>
</reference>
<dbReference type="HOGENOM" id="CLU_2794841_0_0_1"/>
<proteinExistence type="predicted"/>
<organism evidence="2 3">
    <name type="scientific">Piloderma croceum (strain F 1598)</name>
    <dbReference type="NCBI Taxonomy" id="765440"/>
    <lineage>
        <taxon>Eukaryota</taxon>
        <taxon>Fungi</taxon>
        <taxon>Dikarya</taxon>
        <taxon>Basidiomycota</taxon>
        <taxon>Agaricomycotina</taxon>
        <taxon>Agaricomycetes</taxon>
        <taxon>Agaricomycetidae</taxon>
        <taxon>Atheliales</taxon>
        <taxon>Atheliaceae</taxon>
        <taxon>Piloderma</taxon>
    </lineage>
</organism>
<dbReference type="AlphaFoldDB" id="A0A0C3EXL4"/>
<evidence type="ECO:0000313" key="2">
    <source>
        <dbReference type="EMBL" id="KIM77265.1"/>
    </source>
</evidence>
<dbReference type="EMBL" id="KN833026">
    <property type="protein sequence ID" value="KIM77265.1"/>
    <property type="molecule type" value="Genomic_DNA"/>
</dbReference>
<keyword evidence="3" id="KW-1185">Reference proteome</keyword>